<accession>A0A8T9Q9C4</accession>
<dbReference type="AlphaFoldDB" id="A0A8T9Q9C4"/>
<reference evidence="5" key="1">
    <citation type="submission" date="2022-04" db="EMBL/GenBank/DDBJ databases">
        <title>Hymenobacter sp. isolated from the air.</title>
        <authorList>
            <person name="Won M."/>
            <person name="Lee C.-M."/>
            <person name="Woen H.-Y."/>
            <person name="Kwon S.-W."/>
        </authorList>
    </citation>
    <scope>NUCLEOTIDE SEQUENCE</scope>
    <source>
        <strain evidence="5">5116S-3</strain>
    </source>
</reference>
<dbReference type="PANTHER" id="PTHR44688:SF16">
    <property type="entry name" value="DNA-BINDING TRANSCRIPTIONAL ACTIVATOR DEVR_DOSR"/>
    <property type="match status" value="1"/>
</dbReference>
<dbReference type="KEGG" id="hcu:MUN79_09600"/>
<dbReference type="SMART" id="SM00421">
    <property type="entry name" value="HTH_LUXR"/>
    <property type="match status" value="1"/>
</dbReference>
<dbReference type="CDD" id="cd06170">
    <property type="entry name" value="LuxR_C_like"/>
    <property type="match status" value="1"/>
</dbReference>
<dbReference type="PANTHER" id="PTHR44688">
    <property type="entry name" value="DNA-BINDING TRANSCRIPTIONAL ACTIVATOR DEVR_DOSR"/>
    <property type="match status" value="1"/>
</dbReference>
<dbReference type="InterPro" id="IPR016032">
    <property type="entry name" value="Sig_transdc_resp-reg_C-effctor"/>
</dbReference>
<feature type="domain" description="HTH luxR-type" evidence="4">
    <location>
        <begin position="1"/>
        <end position="65"/>
    </location>
</feature>
<dbReference type="EMBL" id="CP095046">
    <property type="protein sequence ID" value="UOQ74114.1"/>
    <property type="molecule type" value="Genomic_DNA"/>
</dbReference>
<evidence type="ECO:0000313" key="5">
    <source>
        <dbReference type="EMBL" id="UOQ74114.1"/>
    </source>
</evidence>
<dbReference type="InterPro" id="IPR000792">
    <property type="entry name" value="Tscrpt_reg_LuxR_C"/>
</dbReference>
<name>A0A8T9Q9C4_9BACT</name>
<dbReference type="PRINTS" id="PR00038">
    <property type="entry name" value="HTHLUXR"/>
</dbReference>
<evidence type="ECO:0000256" key="2">
    <source>
        <dbReference type="ARBA" id="ARBA00023125"/>
    </source>
</evidence>
<evidence type="ECO:0000256" key="3">
    <source>
        <dbReference type="ARBA" id="ARBA00023163"/>
    </source>
</evidence>
<protein>
    <submittedName>
        <fullName evidence="5">LuxR C-terminal-related transcriptional regulator</fullName>
    </submittedName>
</protein>
<keyword evidence="2" id="KW-0238">DNA-binding</keyword>
<dbReference type="SUPFAM" id="SSF46894">
    <property type="entry name" value="C-terminal effector domain of the bipartite response regulators"/>
    <property type="match status" value="1"/>
</dbReference>
<gene>
    <name evidence="5" type="ORF">MUN79_09600</name>
</gene>
<dbReference type="GO" id="GO:0006355">
    <property type="term" value="P:regulation of DNA-templated transcription"/>
    <property type="evidence" value="ECO:0007669"/>
    <property type="project" value="InterPro"/>
</dbReference>
<dbReference type="PROSITE" id="PS50043">
    <property type="entry name" value="HTH_LUXR_2"/>
    <property type="match status" value="1"/>
</dbReference>
<dbReference type="GO" id="GO:0003677">
    <property type="term" value="F:DNA binding"/>
    <property type="evidence" value="ECO:0007669"/>
    <property type="project" value="UniProtKB-KW"/>
</dbReference>
<dbReference type="RefSeq" id="WP_244677458.1">
    <property type="nucleotide sequence ID" value="NZ_CP095046.1"/>
</dbReference>
<dbReference type="Gene3D" id="1.10.10.10">
    <property type="entry name" value="Winged helix-like DNA-binding domain superfamily/Winged helix DNA-binding domain"/>
    <property type="match status" value="1"/>
</dbReference>
<dbReference type="Pfam" id="PF00196">
    <property type="entry name" value="GerE"/>
    <property type="match status" value="1"/>
</dbReference>
<keyword evidence="6" id="KW-1185">Reference proteome</keyword>
<dbReference type="Proteomes" id="UP000831796">
    <property type="component" value="Chromosome"/>
</dbReference>
<organism evidence="5 6">
    <name type="scientific">Hymenobacter cellulosilyticus</name>
    <dbReference type="NCBI Taxonomy" id="2932248"/>
    <lineage>
        <taxon>Bacteria</taxon>
        <taxon>Pseudomonadati</taxon>
        <taxon>Bacteroidota</taxon>
        <taxon>Cytophagia</taxon>
        <taxon>Cytophagales</taxon>
        <taxon>Hymenobacteraceae</taxon>
        <taxon>Hymenobacter</taxon>
    </lineage>
</organism>
<evidence type="ECO:0000259" key="4">
    <source>
        <dbReference type="PROSITE" id="PS50043"/>
    </source>
</evidence>
<sequence length="69" mass="7843">MVSGVPLTHREREILLLVAEGLTNQQMADQLFTSRRTVETHRQNLLEKTGARNTPALIKYAMERGLLKP</sequence>
<proteinExistence type="predicted"/>
<dbReference type="InterPro" id="IPR036388">
    <property type="entry name" value="WH-like_DNA-bd_sf"/>
</dbReference>
<keyword evidence="3" id="KW-0804">Transcription</keyword>
<keyword evidence="1" id="KW-0805">Transcription regulation</keyword>
<evidence type="ECO:0000313" key="6">
    <source>
        <dbReference type="Proteomes" id="UP000831796"/>
    </source>
</evidence>
<evidence type="ECO:0000256" key="1">
    <source>
        <dbReference type="ARBA" id="ARBA00023015"/>
    </source>
</evidence>